<dbReference type="GO" id="GO:0005886">
    <property type="term" value="C:plasma membrane"/>
    <property type="evidence" value="ECO:0007669"/>
    <property type="project" value="UniProtKB-SubCell"/>
</dbReference>
<dbReference type="InterPro" id="IPR001123">
    <property type="entry name" value="LeuE-type"/>
</dbReference>
<dbReference type="PANTHER" id="PTHR30086:SF20">
    <property type="entry name" value="ARGININE EXPORTER PROTEIN ARGO-RELATED"/>
    <property type="match status" value="1"/>
</dbReference>
<keyword evidence="2" id="KW-1003">Cell membrane</keyword>
<evidence type="ECO:0000256" key="4">
    <source>
        <dbReference type="ARBA" id="ARBA00022989"/>
    </source>
</evidence>
<dbReference type="EMBL" id="LAZR01025906">
    <property type="protein sequence ID" value="KKL70396.1"/>
    <property type="molecule type" value="Genomic_DNA"/>
</dbReference>
<feature type="transmembrane region" description="Helical" evidence="6">
    <location>
        <begin position="77"/>
        <end position="95"/>
    </location>
</feature>
<evidence type="ECO:0000256" key="1">
    <source>
        <dbReference type="ARBA" id="ARBA00004651"/>
    </source>
</evidence>
<dbReference type="GO" id="GO:0033228">
    <property type="term" value="P:cysteine export across plasma membrane"/>
    <property type="evidence" value="ECO:0007669"/>
    <property type="project" value="TreeGrafter"/>
</dbReference>
<evidence type="ECO:0000256" key="5">
    <source>
        <dbReference type="ARBA" id="ARBA00023136"/>
    </source>
</evidence>
<evidence type="ECO:0000256" key="6">
    <source>
        <dbReference type="SAM" id="Phobius"/>
    </source>
</evidence>
<sequence>MNTVNVFELAPALMLFCFAASITPGPNNILLTHSGTHFGVTKTLPHLLGIRAGMTIMHLAMLLGLGKLFLMQPKLHFFLQLCASGYILYLAYKVASSSQMKGENAQARPLNFYQGMLFQLINPKSYAVLMTLCTALTLPGSAYWPSAILGVVIFNLVAACSGLFWVNFGKYMRQFLNKPTTFKRFNWVMSLFLAASIPLVFISKSNTL</sequence>
<feature type="transmembrane region" description="Helical" evidence="6">
    <location>
        <begin position="52"/>
        <end position="71"/>
    </location>
</feature>
<dbReference type="Pfam" id="PF01810">
    <property type="entry name" value="LysE"/>
    <property type="match status" value="1"/>
</dbReference>
<evidence type="ECO:0008006" key="8">
    <source>
        <dbReference type="Google" id="ProtNLM"/>
    </source>
</evidence>
<comment type="subcellular location">
    <subcellularLocation>
        <location evidence="1">Cell membrane</location>
        <topology evidence="1">Multi-pass membrane protein</topology>
    </subcellularLocation>
</comment>
<keyword evidence="4 6" id="KW-1133">Transmembrane helix</keyword>
<feature type="transmembrane region" description="Helical" evidence="6">
    <location>
        <begin position="143"/>
        <end position="165"/>
    </location>
</feature>
<evidence type="ECO:0000313" key="7">
    <source>
        <dbReference type="EMBL" id="KKL70396.1"/>
    </source>
</evidence>
<proteinExistence type="predicted"/>
<feature type="transmembrane region" description="Helical" evidence="6">
    <location>
        <begin position="12"/>
        <end position="31"/>
    </location>
</feature>
<name>A0A0F9EVZ5_9ZZZZ</name>
<feature type="transmembrane region" description="Helical" evidence="6">
    <location>
        <begin position="116"/>
        <end position="137"/>
    </location>
</feature>
<dbReference type="AlphaFoldDB" id="A0A0F9EVZ5"/>
<organism evidence="7">
    <name type="scientific">marine sediment metagenome</name>
    <dbReference type="NCBI Taxonomy" id="412755"/>
    <lineage>
        <taxon>unclassified sequences</taxon>
        <taxon>metagenomes</taxon>
        <taxon>ecological metagenomes</taxon>
    </lineage>
</organism>
<gene>
    <name evidence="7" type="ORF">LCGC14_2105330</name>
</gene>
<accession>A0A0F9EVZ5</accession>
<reference evidence="7" key="1">
    <citation type="journal article" date="2015" name="Nature">
        <title>Complex archaea that bridge the gap between prokaryotes and eukaryotes.</title>
        <authorList>
            <person name="Spang A."/>
            <person name="Saw J.H."/>
            <person name="Jorgensen S.L."/>
            <person name="Zaremba-Niedzwiedzka K."/>
            <person name="Martijn J."/>
            <person name="Lind A.E."/>
            <person name="van Eijk R."/>
            <person name="Schleper C."/>
            <person name="Guy L."/>
            <person name="Ettema T.J."/>
        </authorList>
    </citation>
    <scope>NUCLEOTIDE SEQUENCE</scope>
</reference>
<evidence type="ECO:0000256" key="3">
    <source>
        <dbReference type="ARBA" id="ARBA00022692"/>
    </source>
</evidence>
<dbReference type="PANTHER" id="PTHR30086">
    <property type="entry name" value="ARGININE EXPORTER PROTEIN ARGO"/>
    <property type="match status" value="1"/>
</dbReference>
<evidence type="ECO:0000256" key="2">
    <source>
        <dbReference type="ARBA" id="ARBA00022475"/>
    </source>
</evidence>
<protein>
    <recommendedName>
        <fullName evidence="8">Lysine transporter LysE</fullName>
    </recommendedName>
</protein>
<keyword evidence="3 6" id="KW-0812">Transmembrane</keyword>
<feature type="transmembrane region" description="Helical" evidence="6">
    <location>
        <begin position="185"/>
        <end position="203"/>
    </location>
</feature>
<keyword evidence="5 6" id="KW-0472">Membrane</keyword>
<comment type="caution">
    <text evidence="7">The sequence shown here is derived from an EMBL/GenBank/DDBJ whole genome shotgun (WGS) entry which is preliminary data.</text>
</comment>
<dbReference type="GO" id="GO:0015171">
    <property type="term" value="F:amino acid transmembrane transporter activity"/>
    <property type="evidence" value="ECO:0007669"/>
    <property type="project" value="TreeGrafter"/>
</dbReference>